<evidence type="ECO:0000313" key="2">
    <source>
        <dbReference type="EMBL" id="PHZ85084.1"/>
    </source>
</evidence>
<protein>
    <recommendedName>
        <fullName evidence="4">Sel1 repeat family protein</fullName>
    </recommendedName>
</protein>
<evidence type="ECO:0000313" key="3">
    <source>
        <dbReference type="Proteomes" id="UP000229730"/>
    </source>
</evidence>
<dbReference type="EMBL" id="PDEM01000018">
    <property type="protein sequence ID" value="PHZ85084.1"/>
    <property type="molecule type" value="Genomic_DNA"/>
</dbReference>
<dbReference type="AlphaFoldDB" id="A0A2G4YRU8"/>
<dbReference type="RefSeq" id="WP_099472349.1">
    <property type="nucleotide sequence ID" value="NZ_CP041025.1"/>
</dbReference>
<dbReference type="InterPro" id="IPR011990">
    <property type="entry name" value="TPR-like_helical_dom_sf"/>
</dbReference>
<evidence type="ECO:0008006" key="4">
    <source>
        <dbReference type="Google" id="ProtNLM"/>
    </source>
</evidence>
<proteinExistence type="predicted"/>
<keyword evidence="1" id="KW-0732">Signal</keyword>
<gene>
    <name evidence="2" type="ORF">CRD36_08560</name>
</gene>
<reference evidence="2 3" key="1">
    <citation type="submission" date="2017-10" db="EMBL/GenBank/DDBJ databases">
        <title>Frigbacter circumglobatus gen. nov. sp. nov., isolated from sediment cultured in situ.</title>
        <authorList>
            <person name="Zhao Z."/>
        </authorList>
    </citation>
    <scope>NUCLEOTIDE SEQUENCE [LARGE SCALE GENOMIC DNA]</scope>
    <source>
        <strain evidence="2 3">ZYL</strain>
    </source>
</reference>
<evidence type="ECO:0000256" key="1">
    <source>
        <dbReference type="SAM" id="SignalP"/>
    </source>
</evidence>
<dbReference type="Proteomes" id="UP000229730">
    <property type="component" value="Unassembled WGS sequence"/>
</dbReference>
<name>A0A2G4YRU8_9PROT</name>
<keyword evidence="3" id="KW-1185">Reference proteome</keyword>
<dbReference type="InParanoid" id="A0A2G4YRU8"/>
<accession>A0A2G4YRU8</accession>
<organism evidence="2 3">
    <name type="scientific">Paremcibacter congregatus</name>
    <dbReference type="NCBI Taxonomy" id="2043170"/>
    <lineage>
        <taxon>Bacteria</taxon>
        <taxon>Pseudomonadati</taxon>
        <taxon>Pseudomonadota</taxon>
        <taxon>Alphaproteobacteria</taxon>
        <taxon>Emcibacterales</taxon>
        <taxon>Emcibacteraceae</taxon>
        <taxon>Paremcibacter</taxon>
    </lineage>
</organism>
<sequence>MRSIKNNKTRLGPLLIVLSIFFSGNSAFAKENLNCLFSEQAKFVEACKAVRADFLELTQNSRGLSKESKHEKLEKLFRDLKQIEDYGSIEAYLVLISQSAYYLEQYDVAESKAIEALSYKHRSSNPDATHMGWAILTGVYAAQGKILSSQEALKNAKKGLTCADKPHICAYVLKEKGVLEIAMQNYGAANSDFDKAASMFWKKADSYKAGLIYYTAAEFLVTRSAENAIINYMKAKDLYCSMEQERVCELYSSMIDVKVRRLKENKGK</sequence>
<feature type="signal peptide" evidence="1">
    <location>
        <begin position="1"/>
        <end position="29"/>
    </location>
</feature>
<dbReference type="SUPFAM" id="SSF48452">
    <property type="entry name" value="TPR-like"/>
    <property type="match status" value="1"/>
</dbReference>
<comment type="caution">
    <text evidence="2">The sequence shown here is derived from an EMBL/GenBank/DDBJ whole genome shotgun (WGS) entry which is preliminary data.</text>
</comment>
<feature type="chain" id="PRO_5013928940" description="Sel1 repeat family protein" evidence="1">
    <location>
        <begin position="30"/>
        <end position="268"/>
    </location>
</feature>